<accession>A0ABP9DKP7</accession>
<comment type="caution">
    <text evidence="7">The sequence shown here is derived from an EMBL/GenBank/DDBJ whole genome shotgun (WGS) entry which is preliminary data.</text>
</comment>
<dbReference type="Gene3D" id="3.30.1330.60">
    <property type="entry name" value="OmpA-like domain"/>
    <property type="match status" value="2"/>
</dbReference>
<dbReference type="PANTHER" id="PTHR30329:SF21">
    <property type="entry name" value="LIPOPROTEIN YIAD-RELATED"/>
    <property type="match status" value="1"/>
</dbReference>
<dbReference type="InterPro" id="IPR011659">
    <property type="entry name" value="WD40"/>
</dbReference>
<dbReference type="Pfam" id="PF00691">
    <property type="entry name" value="OmpA"/>
    <property type="match status" value="1"/>
</dbReference>
<evidence type="ECO:0000313" key="8">
    <source>
        <dbReference type="Proteomes" id="UP001500298"/>
    </source>
</evidence>
<dbReference type="PRINTS" id="PR01021">
    <property type="entry name" value="OMPADOMAIN"/>
</dbReference>
<dbReference type="InterPro" id="IPR050330">
    <property type="entry name" value="Bact_OuterMem_StrucFunc"/>
</dbReference>
<dbReference type="EMBL" id="BAABJX010000053">
    <property type="protein sequence ID" value="GAA4846220.1"/>
    <property type="molecule type" value="Genomic_DNA"/>
</dbReference>
<comment type="subcellular location">
    <subcellularLocation>
        <location evidence="1">Cell outer membrane</location>
    </subcellularLocation>
</comment>
<dbReference type="InterPro" id="IPR036737">
    <property type="entry name" value="OmpA-like_sf"/>
</dbReference>
<feature type="signal peptide" evidence="5">
    <location>
        <begin position="1"/>
        <end position="22"/>
    </location>
</feature>
<name>A0ABP9DKP7_9BACT</name>
<dbReference type="InterPro" id="IPR006664">
    <property type="entry name" value="OMP_bac"/>
</dbReference>
<feature type="chain" id="PRO_5046021819" description="OmpA-like domain-containing protein" evidence="5">
    <location>
        <begin position="23"/>
        <end position="811"/>
    </location>
</feature>
<keyword evidence="2 4" id="KW-0472">Membrane</keyword>
<dbReference type="PROSITE" id="PS01068">
    <property type="entry name" value="OMPA_1"/>
    <property type="match status" value="1"/>
</dbReference>
<evidence type="ECO:0000256" key="1">
    <source>
        <dbReference type="ARBA" id="ARBA00004442"/>
    </source>
</evidence>
<sequence>MKRKALQFLLVCLFFPTVFSFAQDPYGGLDKRSYRTAKRYVSWAKEYIRVKEYHFAAELLREGLTLVPTSRDLHYFMGVAYLNSSTEDKGKALVHLRKGRDAEDAKVMIDYYLGMAFHYQHQMDSALYYYQKYQGRLSPSNAQDEIREVEQLINQCQYGSVLMSDSLEVTIYNLGDSINTDRPEIAPVISADESILIFTSRRKDSMGEEMDPLYDLPYEDIYIAEKNDLGVWQTPKNIGSKINTDGHDAAIGMSPDASKLFIYKSEDSERELSGDIYVSNFDKGKWSVPQPLEGIINTPYWETHATITADGKAMYFVSNRPDDMAQGERDIYVVRKLPNGKWAVPENLGSQINTPYDEESPFIHPNGNILYFSSKGHHGMGGFDIFSSEWNEETQEWSQAKNIGYPINTAYDDIFYTVSADGNRGYFSSIRSDSRGGQDIYMVNDPYHTAEELIVFRGDVSDIMTKEPLEAMISVVSKSTMKLVSEKSTNPNNGRFTFLLNPGESYAVFITKDNYLFKSYALNVSEQTGFLNVDESFELKRKGDYQSEELSNTFFTEYNDLTANSSNELKVLSEFIKNEDDFVVELVVHQAPEEEKAPIVAKLETQAKADAIIRELEFFGVKEGDAIGKGYGFGQEFPIADNATKLGKLKNSRVEYVLRFKDNYNGQLDYNMVLNALNREKKKLVAIPVPMNGQEVEIPYAITFATASNQLDDDTKNAIDLIVAMMDKYPSVTLEVGGHTDSVGSARYNMILGEKRADIIASQIVYKGIERDRLRVKSYGEEKPIAPNDTDEGRKKNRRITFKVVSGGVEG</sequence>
<dbReference type="CDD" id="cd07185">
    <property type="entry name" value="OmpA_C-like"/>
    <property type="match status" value="1"/>
</dbReference>
<keyword evidence="8" id="KW-1185">Reference proteome</keyword>
<dbReference type="InterPro" id="IPR006690">
    <property type="entry name" value="OMPA-like_CS"/>
</dbReference>
<keyword evidence="5" id="KW-0732">Signal</keyword>
<dbReference type="InterPro" id="IPR011990">
    <property type="entry name" value="TPR-like_helical_dom_sf"/>
</dbReference>
<dbReference type="Gene3D" id="1.25.40.10">
    <property type="entry name" value="Tetratricopeptide repeat domain"/>
    <property type="match status" value="1"/>
</dbReference>
<dbReference type="Gene3D" id="2.120.10.30">
    <property type="entry name" value="TolB, C-terminal domain"/>
    <property type="match status" value="1"/>
</dbReference>
<feature type="domain" description="OmpA-like" evidence="6">
    <location>
        <begin position="691"/>
        <end position="808"/>
    </location>
</feature>
<reference evidence="8" key="1">
    <citation type="journal article" date="2019" name="Int. J. Syst. Evol. Microbiol.">
        <title>The Global Catalogue of Microorganisms (GCM) 10K type strain sequencing project: providing services to taxonomists for standard genome sequencing and annotation.</title>
        <authorList>
            <consortium name="The Broad Institute Genomics Platform"/>
            <consortium name="The Broad Institute Genome Sequencing Center for Infectious Disease"/>
            <person name="Wu L."/>
            <person name="Ma J."/>
        </authorList>
    </citation>
    <scope>NUCLEOTIDE SEQUENCE [LARGE SCALE GENOMIC DNA]</scope>
    <source>
        <strain evidence="8">JCM 18326</strain>
    </source>
</reference>
<gene>
    <name evidence="7" type="ORF">GCM10023331_33720</name>
</gene>
<evidence type="ECO:0000313" key="7">
    <source>
        <dbReference type="EMBL" id="GAA4846220.1"/>
    </source>
</evidence>
<proteinExistence type="predicted"/>
<evidence type="ECO:0000256" key="3">
    <source>
        <dbReference type="ARBA" id="ARBA00023237"/>
    </source>
</evidence>
<dbReference type="SUPFAM" id="SSF82171">
    <property type="entry name" value="DPP6 N-terminal domain-like"/>
    <property type="match status" value="1"/>
</dbReference>
<dbReference type="SUPFAM" id="SSF48452">
    <property type="entry name" value="TPR-like"/>
    <property type="match status" value="1"/>
</dbReference>
<organism evidence="7 8">
    <name type="scientific">Algivirga pacifica</name>
    <dbReference type="NCBI Taxonomy" id="1162670"/>
    <lineage>
        <taxon>Bacteria</taxon>
        <taxon>Pseudomonadati</taxon>
        <taxon>Bacteroidota</taxon>
        <taxon>Cytophagia</taxon>
        <taxon>Cytophagales</taxon>
        <taxon>Flammeovirgaceae</taxon>
        <taxon>Algivirga</taxon>
    </lineage>
</organism>
<protein>
    <recommendedName>
        <fullName evidence="6">OmpA-like domain-containing protein</fullName>
    </recommendedName>
</protein>
<dbReference type="Pfam" id="PF07676">
    <property type="entry name" value="PD40"/>
    <property type="match status" value="3"/>
</dbReference>
<keyword evidence="3" id="KW-0998">Cell outer membrane</keyword>
<evidence type="ECO:0000256" key="2">
    <source>
        <dbReference type="ARBA" id="ARBA00023136"/>
    </source>
</evidence>
<evidence type="ECO:0000256" key="5">
    <source>
        <dbReference type="SAM" id="SignalP"/>
    </source>
</evidence>
<evidence type="ECO:0000259" key="6">
    <source>
        <dbReference type="PROSITE" id="PS51123"/>
    </source>
</evidence>
<dbReference type="RefSeq" id="WP_345373932.1">
    <property type="nucleotide sequence ID" value="NZ_BAABJX010000053.1"/>
</dbReference>
<dbReference type="InterPro" id="IPR006665">
    <property type="entry name" value="OmpA-like"/>
</dbReference>
<evidence type="ECO:0000256" key="4">
    <source>
        <dbReference type="PROSITE-ProRule" id="PRU00473"/>
    </source>
</evidence>
<dbReference type="PROSITE" id="PS51123">
    <property type="entry name" value="OMPA_2"/>
    <property type="match status" value="1"/>
</dbReference>
<dbReference type="Proteomes" id="UP001500298">
    <property type="component" value="Unassembled WGS sequence"/>
</dbReference>
<dbReference type="PANTHER" id="PTHR30329">
    <property type="entry name" value="STATOR ELEMENT OF FLAGELLAR MOTOR COMPLEX"/>
    <property type="match status" value="1"/>
</dbReference>
<dbReference type="InterPro" id="IPR011042">
    <property type="entry name" value="6-blade_b-propeller_TolB-like"/>
</dbReference>
<dbReference type="SUPFAM" id="SSF103088">
    <property type="entry name" value="OmpA-like"/>
    <property type="match status" value="1"/>
</dbReference>